<dbReference type="PANTHER" id="PTHR11579:SF0">
    <property type="entry name" value="PROTEIN-L-ISOASPARTATE(D-ASPARTATE) O-METHYLTRANSFERASE"/>
    <property type="match status" value="1"/>
</dbReference>
<dbReference type="EMBL" id="JABVCQ010000010">
    <property type="protein sequence ID" value="MBB1125796.1"/>
    <property type="molecule type" value="Genomic_DNA"/>
</dbReference>
<dbReference type="EC" id="2.1.1.77" evidence="7"/>
<dbReference type="GO" id="GO:0032259">
    <property type="term" value="P:methylation"/>
    <property type="evidence" value="ECO:0007669"/>
    <property type="project" value="UniProtKB-KW"/>
</dbReference>
<keyword evidence="5 7" id="KW-0808">Transferase</keyword>
<comment type="function">
    <text evidence="7">Catalyzes the methyl esterification of L-isoaspartyl residues in peptides and proteins that result from spontaneous decomposition of normal L-aspartyl and L-asparaginyl residues. It plays a role in the repair and/or degradation of damaged proteins.</text>
</comment>
<name>A0A839HEH6_9GAMM</name>
<evidence type="ECO:0000313" key="8">
    <source>
        <dbReference type="EMBL" id="MBB1125796.1"/>
    </source>
</evidence>
<dbReference type="AlphaFoldDB" id="A0A839HEH6"/>
<dbReference type="InterPro" id="IPR000682">
    <property type="entry name" value="PCMT"/>
</dbReference>
<dbReference type="CDD" id="cd02440">
    <property type="entry name" value="AdoMet_MTases"/>
    <property type="match status" value="1"/>
</dbReference>
<reference evidence="8 9" key="1">
    <citation type="journal article" date="2020" name="Arch. Microbiol.">
        <title>The genome sequence of the giant phototrophic gammaproteobacterium Thiospirillum jenense gives insight into its physiological properties and phylogenetic relationships.</title>
        <authorList>
            <person name="Imhoff J.F."/>
            <person name="Meyer T.E."/>
            <person name="Kyndt J.A."/>
        </authorList>
    </citation>
    <scope>NUCLEOTIDE SEQUENCE [LARGE SCALE GENOMIC DNA]</scope>
    <source>
        <strain evidence="8 9">DSM 216</strain>
    </source>
</reference>
<organism evidence="8 9">
    <name type="scientific">Thiospirillum jenense</name>
    <dbReference type="NCBI Taxonomy" id="1653858"/>
    <lineage>
        <taxon>Bacteria</taxon>
        <taxon>Pseudomonadati</taxon>
        <taxon>Pseudomonadota</taxon>
        <taxon>Gammaproteobacteria</taxon>
        <taxon>Chromatiales</taxon>
        <taxon>Chromatiaceae</taxon>
        <taxon>Thiospirillum</taxon>
    </lineage>
</organism>
<protein>
    <recommendedName>
        <fullName evidence="7">Protein-L-isoaspartate O-methyltransferase</fullName>
        <ecNumber evidence="7">2.1.1.77</ecNumber>
    </recommendedName>
    <alternativeName>
        <fullName evidence="7">L-isoaspartyl protein carboxyl methyltransferase</fullName>
    </alternativeName>
    <alternativeName>
        <fullName evidence="7">Protein L-isoaspartyl methyltransferase</fullName>
    </alternativeName>
    <alternativeName>
        <fullName evidence="7">Protein-beta-aspartate methyltransferase</fullName>
        <shortName evidence="7">PIMT</shortName>
    </alternativeName>
</protein>
<keyword evidence="4 7" id="KW-0489">Methyltransferase</keyword>
<dbReference type="FunFam" id="3.40.50.150:FF:000010">
    <property type="entry name" value="Protein-L-isoaspartate O-methyltransferase"/>
    <property type="match status" value="1"/>
</dbReference>
<evidence type="ECO:0000256" key="7">
    <source>
        <dbReference type="HAMAP-Rule" id="MF_00090"/>
    </source>
</evidence>
<dbReference type="PANTHER" id="PTHR11579">
    <property type="entry name" value="PROTEIN-L-ISOASPARTATE O-METHYLTRANSFERASE"/>
    <property type="match status" value="1"/>
</dbReference>
<dbReference type="NCBIfam" id="NF001453">
    <property type="entry name" value="PRK00312.1"/>
    <property type="match status" value="1"/>
</dbReference>
<evidence type="ECO:0000256" key="4">
    <source>
        <dbReference type="ARBA" id="ARBA00022603"/>
    </source>
</evidence>
<evidence type="ECO:0000313" key="9">
    <source>
        <dbReference type="Proteomes" id="UP000548632"/>
    </source>
</evidence>
<evidence type="ECO:0000256" key="1">
    <source>
        <dbReference type="ARBA" id="ARBA00004496"/>
    </source>
</evidence>
<dbReference type="Proteomes" id="UP000548632">
    <property type="component" value="Unassembled WGS sequence"/>
</dbReference>
<dbReference type="InterPro" id="IPR029063">
    <property type="entry name" value="SAM-dependent_MTases_sf"/>
</dbReference>
<evidence type="ECO:0000256" key="3">
    <source>
        <dbReference type="ARBA" id="ARBA00022490"/>
    </source>
</evidence>
<sequence>MLRQQQRLVEQLRTAGIQDQRVLAVMGQVPRHQFVDEALANRAYEASALPIGYGQTISHPYTVACMTAALLENQSHAPARLRVLEIGTGSGFQTAVLAALVARVYSIERLALLATRAAQRLQQLKLRNVRLQHGDGNHGWPDYAPFDGIVVTAAAKGIPRPLAQQLTIGGCMVTPLDTGQEQVLIRLTRTTAEEFCHELLGPATFVPLLSGVAFGVSP</sequence>
<dbReference type="PROSITE" id="PS01279">
    <property type="entry name" value="PCMT"/>
    <property type="match status" value="1"/>
</dbReference>
<dbReference type="GO" id="GO:0005737">
    <property type="term" value="C:cytoplasm"/>
    <property type="evidence" value="ECO:0007669"/>
    <property type="project" value="UniProtKB-SubCell"/>
</dbReference>
<keyword evidence="9" id="KW-1185">Reference proteome</keyword>
<evidence type="ECO:0000256" key="5">
    <source>
        <dbReference type="ARBA" id="ARBA00022679"/>
    </source>
</evidence>
<dbReference type="Pfam" id="PF01135">
    <property type="entry name" value="PCMT"/>
    <property type="match status" value="1"/>
</dbReference>
<comment type="catalytic activity">
    <reaction evidence="7">
        <text>[protein]-L-isoaspartate + S-adenosyl-L-methionine = [protein]-L-isoaspartate alpha-methyl ester + S-adenosyl-L-homocysteine</text>
        <dbReference type="Rhea" id="RHEA:12705"/>
        <dbReference type="Rhea" id="RHEA-COMP:12143"/>
        <dbReference type="Rhea" id="RHEA-COMP:12144"/>
        <dbReference type="ChEBI" id="CHEBI:57856"/>
        <dbReference type="ChEBI" id="CHEBI:59789"/>
        <dbReference type="ChEBI" id="CHEBI:90596"/>
        <dbReference type="ChEBI" id="CHEBI:90598"/>
        <dbReference type="EC" id="2.1.1.77"/>
    </reaction>
</comment>
<dbReference type="Gene3D" id="3.40.50.150">
    <property type="entry name" value="Vaccinia Virus protein VP39"/>
    <property type="match status" value="1"/>
</dbReference>
<keyword evidence="3 7" id="KW-0963">Cytoplasm</keyword>
<comment type="subcellular location">
    <subcellularLocation>
        <location evidence="1 7">Cytoplasm</location>
    </subcellularLocation>
</comment>
<proteinExistence type="inferred from homology"/>
<evidence type="ECO:0000256" key="2">
    <source>
        <dbReference type="ARBA" id="ARBA00005369"/>
    </source>
</evidence>
<gene>
    <name evidence="7" type="primary">pcm</name>
    <name evidence="8" type="ORF">HUK38_06060</name>
</gene>
<accession>A0A839HEH6</accession>
<dbReference type="NCBIfam" id="TIGR00080">
    <property type="entry name" value="pimt"/>
    <property type="match status" value="1"/>
</dbReference>
<dbReference type="GO" id="GO:0030091">
    <property type="term" value="P:protein repair"/>
    <property type="evidence" value="ECO:0007669"/>
    <property type="project" value="UniProtKB-UniRule"/>
</dbReference>
<feature type="active site" evidence="7">
    <location>
        <position position="58"/>
    </location>
</feature>
<comment type="similarity">
    <text evidence="2 7">Belongs to the methyltransferase superfamily. L-isoaspartyl/D-aspartyl protein methyltransferase family.</text>
</comment>
<dbReference type="HAMAP" id="MF_00090">
    <property type="entry name" value="PIMT"/>
    <property type="match status" value="1"/>
</dbReference>
<evidence type="ECO:0000256" key="6">
    <source>
        <dbReference type="ARBA" id="ARBA00022691"/>
    </source>
</evidence>
<dbReference type="GO" id="GO:0004719">
    <property type="term" value="F:protein-L-isoaspartate (D-aspartate) O-methyltransferase activity"/>
    <property type="evidence" value="ECO:0007669"/>
    <property type="project" value="UniProtKB-UniRule"/>
</dbReference>
<comment type="caution">
    <text evidence="8">The sequence shown here is derived from an EMBL/GenBank/DDBJ whole genome shotgun (WGS) entry which is preliminary data.</text>
</comment>
<keyword evidence="6 7" id="KW-0949">S-adenosyl-L-methionine</keyword>
<dbReference type="SUPFAM" id="SSF53335">
    <property type="entry name" value="S-adenosyl-L-methionine-dependent methyltransferases"/>
    <property type="match status" value="1"/>
</dbReference>